<dbReference type="GO" id="GO:0005737">
    <property type="term" value="C:cytoplasm"/>
    <property type="evidence" value="ECO:0007669"/>
    <property type="project" value="TreeGrafter"/>
</dbReference>
<dbReference type="PANTHER" id="PTHR13847">
    <property type="entry name" value="SARCOSINE DEHYDROGENASE-RELATED"/>
    <property type="match status" value="1"/>
</dbReference>
<dbReference type="SUPFAM" id="SSF51905">
    <property type="entry name" value="FAD/NAD(P)-binding domain"/>
    <property type="match status" value="1"/>
</dbReference>
<dbReference type="Gene3D" id="3.30.9.10">
    <property type="entry name" value="D-Amino Acid Oxidase, subunit A, domain 2"/>
    <property type="match status" value="1"/>
</dbReference>
<accession>A0A1V9HD65</accession>
<dbReference type="Pfam" id="PF01266">
    <property type="entry name" value="DAO"/>
    <property type="match status" value="1"/>
</dbReference>
<dbReference type="InterPro" id="IPR036188">
    <property type="entry name" value="FAD/NAD-bd_sf"/>
</dbReference>
<evidence type="ECO:0000259" key="2">
    <source>
        <dbReference type="Pfam" id="PF01266"/>
    </source>
</evidence>
<keyword evidence="1" id="KW-0560">Oxidoreductase</keyword>
<gene>
    <name evidence="3" type="ORF">IM53_007800</name>
</gene>
<dbReference type="Gene3D" id="3.50.50.60">
    <property type="entry name" value="FAD/NAD(P)-binding domain"/>
    <property type="match status" value="1"/>
</dbReference>
<evidence type="ECO:0000313" key="4">
    <source>
        <dbReference type="Proteomes" id="UP000050546"/>
    </source>
</evidence>
<sequence>MEPQRPAPVLASVTPPGAALSAAMAGTVAATHASAAAPGLTAVAGSGPAASAAYTRRSYDLIVIGAGIVGAACAEAAAGEGLRVAIVEPGPIGGGATAAAMGHLVAMDDDPAELALSAYSLRLWERFATLGDAEFSRCGTLWVARDARELAAVPAKIARLATAGLHAEAIDAAQLYALEPQLVPGLAGGMRVPDEAVVYPPRVARHLVGAACTSGARVFAGRRVVQLQEHAVRLDDGQMLAGPVLVASGVALPQLLPELALRPRKGHLVITDRHPGLIRHQLLELGYADSAHGADETSVAFNVQPRPTGQILIGSSRQFGEHDRDVSMPVLQQMLQRAFAYLPVLRELQAIRVWTGLRPATPDGRPYLGAVPGRRDVWVAAGHEGLGVTTALGSARVIVDSLLGRTPAIDPAPYAPARAVQGARA</sequence>
<dbReference type="STRING" id="1437877.GCA_001564415_02518"/>
<evidence type="ECO:0000256" key="1">
    <source>
        <dbReference type="ARBA" id="ARBA00023002"/>
    </source>
</evidence>
<dbReference type="EMBL" id="JPYI02000041">
    <property type="protein sequence ID" value="OQP80562.1"/>
    <property type="molecule type" value="Genomic_DNA"/>
</dbReference>
<feature type="domain" description="FAD dependent oxidoreductase" evidence="2">
    <location>
        <begin position="60"/>
        <end position="400"/>
    </location>
</feature>
<dbReference type="GO" id="GO:0016491">
    <property type="term" value="F:oxidoreductase activity"/>
    <property type="evidence" value="ECO:0007669"/>
    <property type="project" value="UniProtKB-KW"/>
</dbReference>
<evidence type="ECO:0000313" key="3">
    <source>
        <dbReference type="EMBL" id="OQP80562.1"/>
    </source>
</evidence>
<protein>
    <submittedName>
        <fullName evidence="3">D-amino-acid oxidase</fullName>
    </submittedName>
</protein>
<organism evidence="3 4">
    <name type="scientific">Xanthomonas phaseoli pv. dieffenbachiae</name>
    <dbReference type="NCBI Taxonomy" id="92828"/>
    <lineage>
        <taxon>Bacteria</taxon>
        <taxon>Pseudomonadati</taxon>
        <taxon>Pseudomonadota</taxon>
        <taxon>Gammaproteobacteria</taxon>
        <taxon>Lysobacterales</taxon>
        <taxon>Lysobacteraceae</taxon>
        <taxon>Xanthomonas</taxon>
    </lineage>
</organism>
<dbReference type="PANTHER" id="PTHR13847:SF287">
    <property type="entry name" value="FAD-DEPENDENT OXIDOREDUCTASE DOMAIN-CONTAINING PROTEIN 1"/>
    <property type="match status" value="1"/>
</dbReference>
<dbReference type="SUPFAM" id="SSF54373">
    <property type="entry name" value="FAD-linked reductases, C-terminal domain"/>
    <property type="match status" value="1"/>
</dbReference>
<dbReference type="AlphaFoldDB" id="A0A1V9HD65"/>
<name>A0A1V9HD65_9XANT</name>
<comment type="caution">
    <text evidence="3">The sequence shown here is derived from an EMBL/GenBank/DDBJ whole genome shotgun (WGS) entry which is preliminary data.</text>
</comment>
<reference evidence="3 4" key="1">
    <citation type="journal article" date="2016" name="Plant Pathol.">
        <title>Genetic characterization of strains named as Xanthomonas axonopodis pv. dieffenbachiae leads to a taxonomic revision of the X. axonopodis species complex.</title>
        <authorList>
            <person name="Constantin E.C."/>
            <person name="Cleenwerck I."/>
            <person name="Maes M."/>
            <person name="Baeyen S."/>
            <person name="Van Malderghem C."/>
            <person name="De Vos P."/>
            <person name="Cottyn B."/>
        </authorList>
    </citation>
    <scope>NUCLEOTIDE SEQUENCE [LARGE SCALE GENOMIC DNA]</scope>
    <source>
        <strain evidence="3 4">LMG 25940</strain>
    </source>
</reference>
<reference evidence="3 4" key="2">
    <citation type="journal article" date="2017" name="Plant Pathol.">
        <title>Pathogenicity and virulence gene content of Xanthomonas strains infecting Araceae, formerly known as Xanthomonas axonopodis pv. dieffenbachiae.</title>
        <authorList>
            <person name="Constantin E.C."/>
            <person name="Haegeman A."/>
            <person name="Van Vaerenbergh J."/>
            <person name="Baeyen S."/>
            <person name="Van Malderghem C."/>
            <person name="Maes M."/>
            <person name="Cottyn B."/>
        </authorList>
    </citation>
    <scope>NUCLEOTIDE SEQUENCE [LARGE SCALE GENOMIC DNA]</scope>
    <source>
        <strain evidence="3 4">LMG 25940</strain>
    </source>
</reference>
<dbReference type="InterPro" id="IPR006076">
    <property type="entry name" value="FAD-dep_OxRdtase"/>
</dbReference>
<proteinExistence type="predicted"/>
<dbReference type="Proteomes" id="UP000050546">
    <property type="component" value="Unassembled WGS sequence"/>
</dbReference>